<proteinExistence type="predicted"/>
<evidence type="ECO:0000313" key="2">
    <source>
        <dbReference type="EMBL" id="KAK7007864.1"/>
    </source>
</evidence>
<keyword evidence="1" id="KW-0472">Membrane</keyword>
<organism evidence="2 3">
    <name type="scientific">Favolaschia claudopus</name>
    <dbReference type="NCBI Taxonomy" id="2862362"/>
    <lineage>
        <taxon>Eukaryota</taxon>
        <taxon>Fungi</taxon>
        <taxon>Dikarya</taxon>
        <taxon>Basidiomycota</taxon>
        <taxon>Agaricomycotina</taxon>
        <taxon>Agaricomycetes</taxon>
        <taxon>Agaricomycetidae</taxon>
        <taxon>Agaricales</taxon>
        <taxon>Marasmiineae</taxon>
        <taxon>Mycenaceae</taxon>
        <taxon>Favolaschia</taxon>
    </lineage>
</organism>
<keyword evidence="3" id="KW-1185">Reference proteome</keyword>
<accession>A0AAW0AFK1</accession>
<sequence>MIMLNSEGPETMVIHNNIKGGTGGDGGEGGTVGGQGGVGEGATMTNNVNANSFIMNNWIGLDLDSLLAGFLNIGKESAGAGNINLSLLEQLSKEGAFKYEQLRRLHPPPNPSSTDAAQYNRENIKRVHQSMWNQSPGAGARRRRKISHSDGYYSHDHGIYNRATHQARRDRVCRNSPSLYPEERSRKQCEAQVGGDFEEREEHVEEKHRHRSNDHDCCHRDWGRGKSIQVFLLAMCLITASAFLVRVPAFEMTITYVRR</sequence>
<dbReference type="EMBL" id="JAWWNJ010000069">
    <property type="protein sequence ID" value="KAK7007864.1"/>
    <property type="molecule type" value="Genomic_DNA"/>
</dbReference>
<keyword evidence="1" id="KW-0812">Transmembrane</keyword>
<reference evidence="2 3" key="1">
    <citation type="journal article" date="2024" name="J Genomics">
        <title>Draft genome sequencing and assembly of Favolaschia claudopus CIRM-BRFM 2984 isolated from oak limbs.</title>
        <authorList>
            <person name="Navarro D."/>
            <person name="Drula E."/>
            <person name="Chaduli D."/>
            <person name="Cazenave R."/>
            <person name="Ahrendt S."/>
            <person name="Wang J."/>
            <person name="Lipzen A."/>
            <person name="Daum C."/>
            <person name="Barry K."/>
            <person name="Grigoriev I.V."/>
            <person name="Favel A."/>
            <person name="Rosso M.N."/>
            <person name="Martin F."/>
        </authorList>
    </citation>
    <scope>NUCLEOTIDE SEQUENCE [LARGE SCALE GENOMIC DNA]</scope>
    <source>
        <strain evidence="2 3">CIRM-BRFM 2984</strain>
    </source>
</reference>
<dbReference type="Proteomes" id="UP001362999">
    <property type="component" value="Unassembled WGS sequence"/>
</dbReference>
<feature type="transmembrane region" description="Helical" evidence="1">
    <location>
        <begin position="230"/>
        <end position="249"/>
    </location>
</feature>
<gene>
    <name evidence="2" type="ORF">R3P38DRAFT_3026461</name>
</gene>
<keyword evidence="1" id="KW-1133">Transmembrane helix</keyword>
<name>A0AAW0AFK1_9AGAR</name>
<dbReference type="AlphaFoldDB" id="A0AAW0AFK1"/>
<protein>
    <submittedName>
        <fullName evidence="2">Uncharacterized protein</fullName>
    </submittedName>
</protein>
<evidence type="ECO:0000256" key="1">
    <source>
        <dbReference type="SAM" id="Phobius"/>
    </source>
</evidence>
<comment type="caution">
    <text evidence="2">The sequence shown here is derived from an EMBL/GenBank/DDBJ whole genome shotgun (WGS) entry which is preliminary data.</text>
</comment>
<evidence type="ECO:0000313" key="3">
    <source>
        <dbReference type="Proteomes" id="UP001362999"/>
    </source>
</evidence>